<dbReference type="Pfam" id="PF00583">
    <property type="entry name" value="Acetyltransf_1"/>
    <property type="match status" value="1"/>
</dbReference>
<evidence type="ECO:0000313" key="4">
    <source>
        <dbReference type="EMBL" id="MDQ0253552.1"/>
    </source>
</evidence>
<keyword evidence="5" id="KW-1185">Reference proteome</keyword>
<dbReference type="EMBL" id="JAUSUG010000003">
    <property type="protein sequence ID" value="MDQ0253552.1"/>
    <property type="molecule type" value="Genomic_DNA"/>
</dbReference>
<sequence>MKVRKAVLTDASGVAKVHVDSWRTTYKGIIPDEYLTNLTYEGREQIWKNNIPKGNVFVAENEKGEIIGFSTGGKERSGEYQGFKGELYAIYIVKESQGQGIGRLLVKPIMEELEKSGIHSMLVLVLEDNQSRLFYESLGAKVIDKVEIEIAGKKLKELVYGWENIRTIMVKI</sequence>
<evidence type="ECO:0000256" key="2">
    <source>
        <dbReference type="ARBA" id="ARBA00023315"/>
    </source>
</evidence>
<dbReference type="InterPro" id="IPR000182">
    <property type="entry name" value="GNAT_dom"/>
</dbReference>
<name>A0ABT9ZQN6_9BACI</name>
<dbReference type="CDD" id="cd04301">
    <property type="entry name" value="NAT_SF"/>
    <property type="match status" value="1"/>
</dbReference>
<comment type="caution">
    <text evidence="4">The sequence shown here is derived from an EMBL/GenBank/DDBJ whole genome shotgun (WGS) entry which is preliminary data.</text>
</comment>
<dbReference type="Gene3D" id="3.40.630.30">
    <property type="match status" value="1"/>
</dbReference>
<keyword evidence="2" id="KW-0012">Acyltransferase</keyword>
<dbReference type="InterPro" id="IPR016181">
    <property type="entry name" value="Acyl_CoA_acyltransferase"/>
</dbReference>
<organism evidence="4 5">
    <name type="scientific">Evansella vedderi</name>
    <dbReference type="NCBI Taxonomy" id="38282"/>
    <lineage>
        <taxon>Bacteria</taxon>
        <taxon>Bacillati</taxon>
        <taxon>Bacillota</taxon>
        <taxon>Bacilli</taxon>
        <taxon>Bacillales</taxon>
        <taxon>Bacillaceae</taxon>
        <taxon>Evansella</taxon>
    </lineage>
</organism>
<evidence type="ECO:0000256" key="1">
    <source>
        <dbReference type="ARBA" id="ARBA00022679"/>
    </source>
</evidence>
<dbReference type="PROSITE" id="PS51186">
    <property type="entry name" value="GNAT"/>
    <property type="match status" value="1"/>
</dbReference>
<gene>
    <name evidence="4" type="ORF">J2S74_000924</name>
</gene>
<evidence type="ECO:0000259" key="3">
    <source>
        <dbReference type="PROSITE" id="PS51186"/>
    </source>
</evidence>
<accession>A0ABT9ZQN6</accession>
<reference evidence="4 5" key="1">
    <citation type="submission" date="2023-07" db="EMBL/GenBank/DDBJ databases">
        <title>Genomic Encyclopedia of Type Strains, Phase IV (KMG-IV): sequencing the most valuable type-strain genomes for metagenomic binning, comparative biology and taxonomic classification.</title>
        <authorList>
            <person name="Goeker M."/>
        </authorList>
    </citation>
    <scope>NUCLEOTIDE SEQUENCE [LARGE SCALE GENOMIC DNA]</scope>
    <source>
        <strain evidence="4 5">DSM 9768</strain>
    </source>
</reference>
<proteinExistence type="predicted"/>
<feature type="domain" description="N-acetyltransferase" evidence="3">
    <location>
        <begin position="1"/>
        <end position="172"/>
    </location>
</feature>
<dbReference type="SUPFAM" id="SSF55729">
    <property type="entry name" value="Acyl-CoA N-acyltransferases (Nat)"/>
    <property type="match status" value="1"/>
</dbReference>
<dbReference type="RefSeq" id="WP_307322376.1">
    <property type="nucleotide sequence ID" value="NZ_JAUSUG010000003.1"/>
</dbReference>
<dbReference type="InterPro" id="IPR050832">
    <property type="entry name" value="Bact_Acetyltransf"/>
</dbReference>
<dbReference type="PANTHER" id="PTHR43877">
    <property type="entry name" value="AMINOALKYLPHOSPHONATE N-ACETYLTRANSFERASE-RELATED-RELATED"/>
    <property type="match status" value="1"/>
</dbReference>
<keyword evidence="1" id="KW-0808">Transferase</keyword>
<evidence type="ECO:0000313" key="5">
    <source>
        <dbReference type="Proteomes" id="UP001230005"/>
    </source>
</evidence>
<protein>
    <submittedName>
        <fullName evidence="4">L-amino acid N-acyltransferase YncA</fullName>
    </submittedName>
</protein>
<dbReference type="Proteomes" id="UP001230005">
    <property type="component" value="Unassembled WGS sequence"/>
</dbReference>